<dbReference type="InterPro" id="IPR006336">
    <property type="entry name" value="GCS2"/>
</dbReference>
<dbReference type="Pfam" id="PF04107">
    <property type="entry name" value="GCS2"/>
    <property type="match status" value="1"/>
</dbReference>
<dbReference type="OrthoDB" id="9769628at2"/>
<dbReference type="GO" id="GO:0005524">
    <property type="term" value="F:ATP binding"/>
    <property type="evidence" value="ECO:0007669"/>
    <property type="project" value="UniProtKB-KW"/>
</dbReference>
<dbReference type="EC" id="6.3.2.2" evidence="4"/>
<comment type="catalytic activity">
    <reaction evidence="4">
        <text>L-cysteine + L-glutamate + ATP = gamma-L-glutamyl-L-cysteine + ADP + phosphate + H(+)</text>
        <dbReference type="Rhea" id="RHEA:13285"/>
        <dbReference type="ChEBI" id="CHEBI:15378"/>
        <dbReference type="ChEBI" id="CHEBI:29985"/>
        <dbReference type="ChEBI" id="CHEBI:30616"/>
        <dbReference type="ChEBI" id="CHEBI:35235"/>
        <dbReference type="ChEBI" id="CHEBI:43474"/>
        <dbReference type="ChEBI" id="CHEBI:58173"/>
        <dbReference type="ChEBI" id="CHEBI:456216"/>
        <dbReference type="EC" id="6.3.2.2"/>
    </reaction>
</comment>
<dbReference type="NCBIfam" id="NF010039">
    <property type="entry name" value="PRK13515.1"/>
    <property type="match status" value="1"/>
</dbReference>
<keyword evidence="2 4" id="KW-0547">Nucleotide-binding</keyword>
<organism evidence="6 7">
    <name type="scientific">Gemmatirosa kalamazoonensis</name>
    <dbReference type="NCBI Taxonomy" id="861299"/>
    <lineage>
        <taxon>Bacteria</taxon>
        <taxon>Pseudomonadati</taxon>
        <taxon>Gemmatimonadota</taxon>
        <taxon>Gemmatimonadia</taxon>
        <taxon>Gemmatimonadales</taxon>
        <taxon>Gemmatimonadaceae</taxon>
        <taxon>Gemmatirosa</taxon>
    </lineage>
</organism>
<evidence type="ECO:0000313" key="6">
    <source>
        <dbReference type="EMBL" id="AHG87957.1"/>
    </source>
</evidence>
<dbReference type="Proteomes" id="UP000019151">
    <property type="component" value="Chromosome"/>
</dbReference>
<dbReference type="eggNOG" id="COG2170">
    <property type="taxonomic scope" value="Bacteria"/>
</dbReference>
<dbReference type="InterPro" id="IPR014746">
    <property type="entry name" value="Gln_synth/guanido_kin_cat_dom"/>
</dbReference>
<dbReference type="PATRIC" id="fig|861299.3.peg.429"/>
<dbReference type="SUPFAM" id="SSF55931">
    <property type="entry name" value="Glutamine synthetase/guanido kinase"/>
    <property type="match status" value="1"/>
</dbReference>
<dbReference type="PANTHER" id="PTHR36510">
    <property type="entry name" value="GLUTAMATE--CYSTEINE LIGASE 2-RELATED"/>
    <property type="match status" value="1"/>
</dbReference>
<proteinExistence type="inferred from homology"/>
<dbReference type="GO" id="GO:0004357">
    <property type="term" value="F:glutamate-cysteine ligase activity"/>
    <property type="evidence" value="ECO:0007669"/>
    <property type="project" value="UniProtKB-EC"/>
</dbReference>
<comment type="function">
    <text evidence="4">ATP-dependent carboxylate-amine ligase which exhibits weak glutamate--cysteine ligase activity.</text>
</comment>
<dbReference type="STRING" id="861299.J421_0420"/>
<keyword evidence="1 4" id="KW-0436">Ligase</keyword>
<protein>
    <recommendedName>
        <fullName evidence="4">Putative glutamate--cysteine ligase 2</fullName>
        <ecNumber evidence="4">6.3.2.2</ecNumber>
    </recommendedName>
    <alternativeName>
        <fullName evidence="4">Gamma-glutamylcysteine synthetase 2</fullName>
        <shortName evidence="4">GCS 2</shortName>
        <shortName evidence="4">Gamma-GCS 2</shortName>
    </alternativeName>
</protein>
<reference evidence="6 7" key="1">
    <citation type="journal article" date="2014" name="Genome Announc.">
        <title>Genome Sequence and Methylome of Soil Bacterium Gemmatirosa kalamazoonensis KBS708T, a Member of the Rarely Cultivated Gemmatimonadetes Phylum.</title>
        <authorList>
            <person name="Debruyn J.M."/>
            <person name="Radosevich M."/>
            <person name="Wommack K.E."/>
            <person name="Polson S.W."/>
            <person name="Hauser L.J."/>
            <person name="Fawaz M.N."/>
            <person name="Korlach J."/>
            <person name="Tsai Y.C."/>
        </authorList>
    </citation>
    <scope>NUCLEOTIDE SEQUENCE [LARGE SCALE GENOMIC DNA]</scope>
    <source>
        <strain evidence="6 7">KBS708</strain>
    </source>
</reference>
<dbReference type="Gene3D" id="3.30.590.20">
    <property type="match status" value="1"/>
</dbReference>
<dbReference type="HOGENOM" id="CLU_044848_1_0_0"/>
<keyword evidence="3 4" id="KW-0067">ATP-binding</keyword>
<evidence type="ECO:0000256" key="3">
    <source>
        <dbReference type="ARBA" id="ARBA00022840"/>
    </source>
</evidence>
<comment type="similarity">
    <text evidence="4">Belongs to the glutamate--cysteine ligase type 2 family. YbdK subfamily.</text>
</comment>
<feature type="region of interest" description="Disordered" evidence="5">
    <location>
        <begin position="388"/>
        <end position="449"/>
    </location>
</feature>
<dbReference type="InParanoid" id="W0RBX6"/>
<dbReference type="InterPro" id="IPR011793">
    <property type="entry name" value="YbdK"/>
</dbReference>
<gene>
    <name evidence="6" type="ORF">J421_0420</name>
</gene>
<dbReference type="EMBL" id="CP007128">
    <property type="protein sequence ID" value="AHG87957.1"/>
    <property type="molecule type" value="Genomic_DNA"/>
</dbReference>
<accession>W0RBX6</accession>
<dbReference type="GO" id="GO:0042398">
    <property type="term" value="P:modified amino acid biosynthetic process"/>
    <property type="evidence" value="ECO:0007669"/>
    <property type="project" value="InterPro"/>
</dbReference>
<evidence type="ECO:0000256" key="1">
    <source>
        <dbReference type="ARBA" id="ARBA00022598"/>
    </source>
</evidence>
<keyword evidence="7" id="KW-1185">Reference proteome</keyword>
<evidence type="ECO:0000256" key="5">
    <source>
        <dbReference type="SAM" id="MobiDB-lite"/>
    </source>
</evidence>
<name>W0RBX6_9BACT</name>
<dbReference type="PANTHER" id="PTHR36510:SF1">
    <property type="entry name" value="GLUTAMATE--CYSTEINE LIGASE 2-RELATED"/>
    <property type="match status" value="1"/>
</dbReference>
<dbReference type="HAMAP" id="MF_01609">
    <property type="entry name" value="Glu_cys_ligase_2"/>
    <property type="match status" value="1"/>
</dbReference>
<evidence type="ECO:0000313" key="7">
    <source>
        <dbReference type="Proteomes" id="UP000019151"/>
    </source>
</evidence>
<dbReference type="AlphaFoldDB" id="W0RBX6"/>
<evidence type="ECO:0000256" key="2">
    <source>
        <dbReference type="ARBA" id="ARBA00022741"/>
    </source>
</evidence>
<dbReference type="KEGG" id="gba:J421_0420"/>
<evidence type="ECO:0000256" key="4">
    <source>
        <dbReference type="HAMAP-Rule" id="MF_01609"/>
    </source>
</evidence>
<dbReference type="NCBIfam" id="TIGR02050">
    <property type="entry name" value="gshA_cyan_rel"/>
    <property type="match status" value="1"/>
</dbReference>
<sequence>MKQPSLTLGVEEEYQIINPETRNLQSHISRLLGRDIPGVGELKPELHQSIVEVGTEVCRTPAEVRAELVRLRGGVMDALREDGLTIAAAGAHPFANWMEQEITPLEHYIGVRRDMGDLAQRLLIFGMHVHIAIEDREFLIDAMNVSRYLLPHILCLTTSSPFWLGRETGLKSYRSAVFRGFPRTGIPARMTGWGEYQQYVDTMVATGSIPHGGKIWWDVRPHHKFPTLEFRVCDICTRVDEAVCIAAIIQAMVFKLWKMRRDNITLRNYASPLIEENKWRAMRFGLEGKLIDFGKEQEQPAADLIREMCDWFCGDAADELGTRKEIEYAYRILAEGSSADRQIATWRRTGDLRAVVDQLIVETAEGVREPLLARPDEVAPDALTAARERHAVASAGTEPVQEGDGGSSAPPTVDGPLDRRQSPRPGRRASDGFDLTAAPPGIQASRTEP</sequence>
<dbReference type="InterPro" id="IPR050141">
    <property type="entry name" value="GCL_type2/YbdK_subfam"/>
</dbReference>